<dbReference type="InterPro" id="IPR005500">
    <property type="entry name" value="DUF309"/>
</dbReference>
<organism evidence="1 2">
    <name type="scientific">Staphylococcus massiliensis S46</name>
    <dbReference type="NCBI Taxonomy" id="1229783"/>
    <lineage>
        <taxon>Bacteria</taxon>
        <taxon>Bacillati</taxon>
        <taxon>Bacillota</taxon>
        <taxon>Bacilli</taxon>
        <taxon>Bacillales</taxon>
        <taxon>Staphylococcaceae</taxon>
        <taxon>Staphylococcus</taxon>
    </lineage>
</organism>
<dbReference type="PANTHER" id="PTHR34796:SF1">
    <property type="entry name" value="EXPRESSED PROTEIN"/>
    <property type="match status" value="1"/>
</dbReference>
<dbReference type="Gene3D" id="1.10.3450.10">
    <property type="entry name" value="TTHA0068-like"/>
    <property type="match status" value="1"/>
</dbReference>
<dbReference type="Proteomes" id="UP000009885">
    <property type="component" value="Unassembled WGS sequence"/>
</dbReference>
<comment type="caution">
    <text evidence="1">The sequence shown here is derived from an EMBL/GenBank/DDBJ whole genome shotgun (WGS) entry which is preliminary data.</text>
</comment>
<dbReference type="EMBL" id="AMSQ01000004">
    <property type="protein sequence ID" value="EKU49817.1"/>
    <property type="molecule type" value="Genomic_DNA"/>
</dbReference>
<evidence type="ECO:0008006" key="3">
    <source>
        <dbReference type="Google" id="ProtNLM"/>
    </source>
</evidence>
<dbReference type="InterPro" id="IPR023203">
    <property type="entry name" value="TTHA0068_sf"/>
</dbReference>
<dbReference type="RefSeq" id="WP_009382460.1">
    <property type="nucleotide sequence ID" value="NZ_AMSQ01000004.1"/>
</dbReference>
<dbReference type="eggNOG" id="COG1547">
    <property type="taxonomic scope" value="Bacteria"/>
</dbReference>
<dbReference type="OrthoDB" id="165483at2"/>
<proteinExistence type="predicted"/>
<accession>K9B4T0</accession>
<sequence length="167" mass="20080">MKDALLEFYYEFHHSRHYFLCHDILEEAWKDNQSFTKDDPVVSLILLATGCYHYRRHNYKGAYRSFRKAKHVIDGVEDQELLGIDINAYLETLDHLIEASHQQKPYAPISLPLTETFQRLLMQKYPSFQNNMTPIEDHYIVHHHLKRDRQPVVDARDQAYRQRHQEK</sequence>
<dbReference type="Pfam" id="PF03745">
    <property type="entry name" value="DUF309"/>
    <property type="match status" value="1"/>
</dbReference>
<dbReference type="STRING" id="1229783.C273_02935"/>
<reference evidence="1 2" key="1">
    <citation type="journal article" date="2013" name="Genome Announc.">
        <title>Genome Sequence of Staphylococcus massiliensis Strain S46, Isolated from the Surface of Healthy Human Skin.</title>
        <authorList>
            <person name="Srivastav R."/>
            <person name="Singh A."/>
            <person name="Jangir P.K."/>
            <person name="Kumari C."/>
            <person name="Muduli S."/>
            <person name="Sharma R."/>
        </authorList>
    </citation>
    <scope>NUCLEOTIDE SEQUENCE [LARGE SCALE GENOMIC DNA]</scope>
    <source>
        <strain evidence="1 2">S46</strain>
    </source>
</reference>
<evidence type="ECO:0000313" key="2">
    <source>
        <dbReference type="Proteomes" id="UP000009885"/>
    </source>
</evidence>
<dbReference type="PANTHER" id="PTHR34796">
    <property type="entry name" value="EXPRESSED PROTEIN"/>
    <property type="match status" value="1"/>
</dbReference>
<protein>
    <recommendedName>
        <fullName evidence="3">DUF309 domain-containing protein</fullName>
    </recommendedName>
</protein>
<gene>
    <name evidence="1" type="ORF">C273_02935</name>
</gene>
<dbReference type="PATRIC" id="fig|1229783.3.peg.593"/>
<dbReference type="SUPFAM" id="SSF140663">
    <property type="entry name" value="TTHA0068-like"/>
    <property type="match status" value="1"/>
</dbReference>
<evidence type="ECO:0000313" key="1">
    <source>
        <dbReference type="EMBL" id="EKU49817.1"/>
    </source>
</evidence>
<dbReference type="AlphaFoldDB" id="K9B4T0"/>
<keyword evidence="2" id="KW-1185">Reference proteome</keyword>
<name>K9B4T0_9STAP</name>